<comment type="caution">
    <text evidence="1">The sequence shown here is derived from an EMBL/GenBank/DDBJ whole genome shotgun (WGS) entry which is preliminary data.</text>
</comment>
<protein>
    <submittedName>
        <fullName evidence="1">Uncharacterized protein</fullName>
    </submittedName>
</protein>
<dbReference type="Proteomes" id="UP001064048">
    <property type="component" value="Chromosome 24"/>
</dbReference>
<reference evidence="1 2" key="1">
    <citation type="journal article" date="2022" name="Genome Biol. Evol.">
        <title>The Spruce Budworm Genome: Reconstructing the Evolutionary History of Antifreeze Proteins.</title>
        <authorList>
            <person name="Beliveau C."/>
            <person name="Gagne P."/>
            <person name="Picq S."/>
            <person name="Vernygora O."/>
            <person name="Keeling C.I."/>
            <person name="Pinkney K."/>
            <person name="Doucet D."/>
            <person name="Wen F."/>
            <person name="Johnston J.S."/>
            <person name="Maaroufi H."/>
            <person name="Boyle B."/>
            <person name="Laroche J."/>
            <person name="Dewar K."/>
            <person name="Juretic N."/>
            <person name="Blackburn G."/>
            <person name="Nisole A."/>
            <person name="Brunet B."/>
            <person name="Brandao M."/>
            <person name="Lumley L."/>
            <person name="Duan J."/>
            <person name="Quan G."/>
            <person name="Lucarotti C.J."/>
            <person name="Roe A.D."/>
            <person name="Sperling F.A.H."/>
            <person name="Levesque R.C."/>
            <person name="Cusson M."/>
        </authorList>
    </citation>
    <scope>NUCLEOTIDE SEQUENCE [LARGE SCALE GENOMIC DNA]</scope>
    <source>
        <strain evidence="1">Glfc:IPQL:Cfum</strain>
    </source>
</reference>
<evidence type="ECO:0000313" key="2">
    <source>
        <dbReference type="Proteomes" id="UP001064048"/>
    </source>
</evidence>
<gene>
    <name evidence="1" type="ORF">MSG28_013562</name>
</gene>
<keyword evidence="2" id="KW-1185">Reference proteome</keyword>
<name>A0ACC0K7Y2_CHOFU</name>
<dbReference type="EMBL" id="CM046124">
    <property type="protein sequence ID" value="KAI8432574.1"/>
    <property type="molecule type" value="Genomic_DNA"/>
</dbReference>
<accession>A0ACC0K7Y2</accession>
<sequence length="245" mass="27516">MYKLAALLFLTTGLAKIINPKYDYIQFEHSNSLVQLKIASKPGPVGSAWVLRLEGDVDALKLRAATPTEVEEVFPASKFNDSPSPRQGRRLKKDDPNKSPITDAAPKIKPKDADEKAMVSEIMRAINKFASTTDVLQYSTTDDDLISSLTTNTEPDAYLPEDGQNSPSLQLYFKDTHTSLVVKAEGRRWQYVIGPPALFPEWFYEEHTSDGRDSQGAFVEIPKSVKMEFYSTLFHMLTMFLSFPV</sequence>
<evidence type="ECO:0000313" key="1">
    <source>
        <dbReference type="EMBL" id="KAI8432574.1"/>
    </source>
</evidence>
<proteinExistence type="predicted"/>
<organism evidence="1 2">
    <name type="scientific">Choristoneura fumiferana</name>
    <name type="common">Spruce budworm moth</name>
    <name type="synonym">Archips fumiferana</name>
    <dbReference type="NCBI Taxonomy" id="7141"/>
    <lineage>
        <taxon>Eukaryota</taxon>
        <taxon>Metazoa</taxon>
        <taxon>Ecdysozoa</taxon>
        <taxon>Arthropoda</taxon>
        <taxon>Hexapoda</taxon>
        <taxon>Insecta</taxon>
        <taxon>Pterygota</taxon>
        <taxon>Neoptera</taxon>
        <taxon>Endopterygota</taxon>
        <taxon>Lepidoptera</taxon>
        <taxon>Glossata</taxon>
        <taxon>Ditrysia</taxon>
        <taxon>Tortricoidea</taxon>
        <taxon>Tortricidae</taxon>
        <taxon>Tortricinae</taxon>
        <taxon>Choristoneura</taxon>
    </lineage>
</organism>